<keyword evidence="1 5" id="KW-0808">Transferase</keyword>
<comment type="similarity">
    <text evidence="3">Belongs to the acetyltransferase family. RimJ subfamily.</text>
</comment>
<reference evidence="6" key="1">
    <citation type="submission" date="2017-09" db="EMBL/GenBank/DDBJ databases">
        <title>Genome sequence of Nannocystis excedens DSM 71.</title>
        <authorList>
            <person name="Blom J."/>
        </authorList>
    </citation>
    <scope>NUCLEOTIDE SEQUENCE [LARGE SCALE GENOMIC DNA]</scope>
    <source>
        <strain evidence="6">type strain: E19</strain>
    </source>
</reference>
<dbReference type="Pfam" id="PF13302">
    <property type="entry name" value="Acetyltransf_3"/>
    <property type="match status" value="1"/>
</dbReference>
<evidence type="ECO:0000256" key="2">
    <source>
        <dbReference type="ARBA" id="ARBA00023315"/>
    </source>
</evidence>
<dbReference type="OrthoDB" id="9801669at2"/>
<dbReference type="Gene3D" id="3.40.630.30">
    <property type="match status" value="1"/>
</dbReference>
<dbReference type="GO" id="GO:0005737">
    <property type="term" value="C:cytoplasm"/>
    <property type="evidence" value="ECO:0007669"/>
    <property type="project" value="TreeGrafter"/>
</dbReference>
<dbReference type="InterPro" id="IPR000182">
    <property type="entry name" value="GNAT_dom"/>
</dbReference>
<organism evidence="5 6">
    <name type="scientific">Hartmannibacter diazotrophicus</name>
    <dbReference type="NCBI Taxonomy" id="1482074"/>
    <lineage>
        <taxon>Bacteria</taxon>
        <taxon>Pseudomonadati</taxon>
        <taxon>Pseudomonadota</taxon>
        <taxon>Alphaproteobacteria</taxon>
        <taxon>Hyphomicrobiales</taxon>
        <taxon>Pleomorphomonadaceae</taxon>
        <taxon>Hartmannibacter</taxon>
    </lineage>
</organism>
<keyword evidence="6" id="KW-1185">Reference proteome</keyword>
<dbReference type="Proteomes" id="UP000223606">
    <property type="component" value="Chromosome 1"/>
</dbReference>
<dbReference type="GO" id="GO:0008999">
    <property type="term" value="F:protein-N-terminal-alanine acetyltransferase activity"/>
    <property type="evidence" value="ECO:0007669"/>
    <property type="project" value="TreeGrafter"/>
</dbReference>
<evidence type="ECO:0000313" key="5">
    <source>
        <dbReference type="EMBL" id="SON54665.1"/>
    </source>
</evidence>
<dbReference type="PANTHER" id="PTHR43792">
    <property type="entry name" value="GNAT FAMILY, PUTATIVE (AFU_ORTHOLOGUE AFUA_3G00765)-RELATED-RELATED"/>
    <property type="match status" value="1"/>
</dbReference>
<dbReference type="AlphaFoldDB" id="A0A2C9D580"/>
<feature type="domain" description="N-acetyltransferase" evidence="4">
    <location>
        <begin position="20"/>
        <end position="190"/>
    </location>
</feature>
<dbReference type="KEGG" id="hdi:HDIA_1124"/>
<protein>
    <submittedName>
        <fullName evidence="5">Putative ribosomal N-acetyltransferase YdaF</fullName>
        <ecNumber evidence="5">2.3.1.-</ecNumber>
    </submittedName>
</protein>
<accession>A0A2C9D580</accession>
<evidence type="ECO:0000313" key="6">
    <source>
        <dbReference type="Proteomes" id="UP000223606"/>
    </source>
</evidence>
<dbReference type="PANTHER" id="PTHR43792:SF8">
    <property type="entry name" value="[RIBOSOMAL PROTEIN US5]-ALANINE N-ACETYLTRANSFERASE"/>
    <property type="match status" value="1"/>
</dbReference>
<proteinExistence type="inferred from homology"/>
<sequence length="205" mass="23472">MTLLRVVAGEAGPTLHTQRCYLRAPTMADFPAWATLRATSRSFLEPWEPRWPDDDLTRTAFKRRIKRYQREIREDSGYPFFLFRSSDEQLLGGATLSNVRRGVSLSCSLGYWMGEAYSGNGLMGEAVPRLLQFAFRDLRLHRVEAASIPHNERSIRLLEKAGFVREGFARRYLLINGKWQDHVLFAALVEDQVIRPPLMVDPASS</sequence>
<dbReference type="SUPFAM" id="SSF55729">
    <property type="entry name" value="Acyl-CoA N-acyltransferases (Nat)"/>
    <property type="match status" value="1"/>
</dbReference>
<dbReference type="InterPro" id="IPR016181">
    <property type="entry name" value="Acyl_CoA_acyltransferase"/>
</dbReference>
<name>A0A2C9D580_9HYPH</name>
<keyword evidence="2 5" id="KW-0012">Acyltransferase</keyword>
<dbReference type="RefSeq" id="WP_099555157.1">
    <property type="nucleotide sequence ID" value="NZ_LT960614.1"/>
</dbReference>
<dbReference type="EMBL" id="LT960614">
    <property type="protein sequence ID" value="SON54665.1"/>
    <property type="molecule type" value="Genomic_DNA"/>
</dbReference>
<dbReference type="PROSITE" id="PS51186">
    <property type="entry name" value="GNAT"/>
    <property type="match status" value="1"/>
</dbReference>
<dbReference type="InterPro" id="IPR051531">
    <property type="entry name" value="N-acetyltransferase"/>
</dbReference>
<evidence type="ECO:0000256" key="3">
    <source>
        <dbReference type="ARBA" id="ARBA00038502"/>
    </source>
</evidence>
<dbReference type="EC" id="2.3.1.-" evidence="5"/>
<gene>
    <name evidence="5" type="primary">ydaF_1</name>
    <name evidence="5" type="ORF">HDIA_1124</name>
</gene>
<evidence type="ECO:0000259" key="4">
    <source>
        <dbReference type="PROSITE" id="PS51186"/>
    </source>
</evidence>
<evidence type="ECO:0000256" key="1">
    <source>
        <dbReference type="ARBA" id="ARBA00022679"/>
    </source>
</evidence>